<evidence type="ECO:0000313" key="2">
    <source>
        <dbReference type="Proteomes" id="UP000317243"/>
    </source>
</evidence>
<accession>A0A5C5WBB9</accession>
<protein>
    <recommendedName>
        <fullName evidence="3">DUF4185 domain-containing protein</fullName>
    </recommendedName>
</protein>
<organism evidence="1 2">
    <name type="scientific">Thalassoglobus neptunius</name>
    <dbReference type="NCBI Taxonomy" id="1938619"/>
    <lineage>
        <taxon>Bacteria</taxon>
        <taxon>Pseudomonadati</taxon>
        <taxon>Planctomycetota</taxon>
        <taxon>Planctomycetia</taxon>
        <taxon>Planctomycetales</taxon>
        <taxon>Planctomycetaceae</taxon>
        <taxon>Thalassoglobus</taxon>
    </lineage>
</organism>
<evidence type="ECO:0008006" key="3">
    <source>
        <dbReference type="Google" id="ProtNLM"/>
    </source>
</evidence>
<dbReference type="OrthoDB" id="3795970at2"/>
<sequence length="360" mass="40794">MKMSRMKTLGVIALALLICEGLNRRIPAQQNSSRLPPYPKSNIIRDVRWAPMETVIRKAKGGDNWPVTWARDGSLYSTYGDGWGFEPKLEEKLSLGLVRIDGSPTDFSGVNLRSPTIEQRGQGRNGRKSWGILSVDGVLCLWLGHNNLQGGESTLAWSEDHGGTWSTVDWKFEEFGLMGFVNFGRDYQGARDEFVYAYSHDGPNADSPADHFVLMRAHKDHLLKRDAWEFFVRRDANQQPVWSKRIDERGPVFEHPDSCLRSAITFNPGLNRYLWWQAIPQPPGHPDRGDTRFEGGFGIYDAPEPWGPWTTVEFVPAWDIGPGEHGDFPTKWMSEDGRTLHLIFSGDDCFCVRKAVLVTQ</sequence>
<dbReference type="AlphaFoldDB" id="A0A5C5WBB9"/>
<comment type="caution">
    <text evidence="1">The sequence shown here is derived from an EMBL/GenBank/DDBJ whole genome shotgun (WGS) entry which is preliminary data.</text>
</comment>
<dbReference type="EMBL" id="SIHI01000022">
    <property type="protein sequence ID" value="TWT47904.1"/>
    <property type="molecule type" value="Genomic_DNA"/>
</dbReference>
<gene>
    <name evidence="1" type="ORF">KOR42_41020</name>
</gene>
<reference evidence="1 2" key="1">
    <citation type="submission" date="2019-02" db="EMBL/GenBank/DDBJ databases">
        <title>Deep-cultivation of Planctomycetes and their phenomic and genomic characterization uncovers novel biology.</title>
        <authorList>
            <person name="Wiegand S."/>
            <person name="Jogler M."/>
            <person name="Boedeker C."/>
            <person name="Pinto D."/>
            <person name="Vollmers J."/>
            <person name="Rivas-Marin E."/>
            <person name="Kohn T."/>
            <person name="Peeters S.H."/>
            <person name="Heuer A."/>
            <person name="Rast P."/>
            <person name="Oberbeckmann S."/>
            <person name="Bunk B."/>
            <person name="Jeske O."/>
            <person name="Meyerdierks A."/>
            <person name="Storesund J.E."/>
            <person name="Kallscheuer N."/>
            <person name="Luecker S."/>
            <person name="Lage O.M."/>
            <person name="Pohl T."/>
            <person name="Merkel B.J."/>
            <person name="Hornburger P."/>
            <person name="Mueller R.-W."/>
            <person name="Bruemmer F."/>
            <person name="Labrenz M."/>
            <person name="Spormann A.M."/>
            <person name="Op Den Camp H."/>
            <person name="Overmann J."/>
            <person name="Amann R."/>
            <person name="Jetten M.S.M."/>
            <person name="Mascher T."/>
            <person name="Medema M.H."/>
            <person name="Devos D.P."/>
            <person name="Kaster A.-K."/>
            <person name="Ovreas L."/>
            <person name="Rohde M."/>
            <person name="Galperin M.Y."/>
            <person name="Jogler C."/>
        </authorList>
    </citation>
    <scope>NUCLEOTIDE SEQUENCE [LARGE SCALE GENOMIC DNA]</scope>
    <source>
        <strain evidence="1 2">KOR42</strain>
    </source>
</reference>
<name>A0A5C5WBB9_9PLAN</name>
<proteinExistence type="predicted"/>
<keyword evidence="2" id="KW-1185">Reference proteome</keyword>
<evidence type="ECO:0000313" key="1">
    <source>
        <dbReference type="EMBL" id="TWT47904.1"/>
    </source>
</evidence>
<dbReference type="Proteomes" id="UP000317243">
    <property type="component" value="Unassembled WGS sequence"/>
</dbReference>